<dbReference type="RefSeq" id="XP_018025366.1">
    <property type="nucleotide sequence ID" value="XM_018169877.1"/>
</dbReference>
<proteinExistence type="predicted"/>
<dbReference type="PANTHER" id="PTHR12449">
    <property type="entry name" value="DEATH DOMAIN-CONTAINING PROTEIN"/>
    <property type="match status" value="1"/>
</dbReference>
<feature type="region of interest" description="Disordered" evidence="2">
    <location>
        <begin position="731"/>
        <end position="881"/>
    </location>
</feature>
<dbReference type="Pfam" id="PF00531">
    <property type="entry name" value="Death"/>
    <property type="match status" value="1"/>
</dbReference>
<evidence type="ECO:0000256" key="2">
    <source>
        <dbReference type="SAM" id="MobiDB-lite"/>
    </source>
</evidence>
<gene>
    <name evidence="5" type="primary">LOC108680943</name>
</gene>
<dbReference type="GO" id="GO:0007165">
    <property type="term" value="P:signal transduction"/>
    <property type="evidence" value="ECO:0007669"/>
    <property type="project" value="InterPro"/>
</dbReference>
<reference evidence="5" key="1">
    <citation type="submission" date="2025-08" db="UniProtKB">
        <authorList>
            <consortium name="RefSeq"/>
        </authorList>
    </citation>
    <scope>IDENTIFICATION</scope>
    <source>
        <tissue evidence="5">Whole organism</tissue>
    </source>
</reference>
<dbReference type="GO" id="GO:0016301">
    <property type="term" value="F:kinase activity"/>
    <property type="evidence" value="ECO:0007669"/>
    <property type="project" value="UniProtKB-KW"/>
</dbReference>
<feature type="compositionally biased region" description="Low complexity" evidence="2">
    <location>
        <begin position="771"/>
        <end position="785"/>
    </location>
</feature>
<dbReference type="InterPro" id="IPR000488">
    <property type="entry name" value="Death_dom"/>
</dbReference>
<dbReference type="OrthoDB" id="74764at2759"/>
<sequence>MSSSRSNCRPQLLYSTLRSQSVDAEEDLTPNPVSAAEPAESALLMLLQLQDVEGLATFLQNDATGIINAPLQEGDTALHLAAMSGSVPLTQTLCAFGCQLDVANAQGLTALHLAVRRGHTEVVRCLCLAGCAVDIKSRDGILPEVMSMAQGHDDITDLITICRNSSYREEYVRQLVPGTSPLQAVKVKLLGFSGVGKTELRKCLSASMLSSLLSLRLTAHPAHDVKESRPKALDEMELSPASPPSSLQWQPQDHFTRGIDVQQVNMSVCGHMSVWEFSGHPSYHCVYDHFLGSSDCAHLIVFPLDVPLAAQLHHCRHWLAFLRARIAPHEPLEVPRIKVTASSSGCFTVDDFQMRYPHCDALDLMTLLEALSLCTQCDNDGDIEYEFPLFNSVETLDGLWDKTDPRYSDAVYGGVRLKSQYPDMKHLAPVFARVQVQLRRCWLEYGADQDSDLYQWGGGSKFCCGPLECLASLEEAGETIEIKVRGPRAAACATFFFLEDLLAIVDQVLLEMCPGLVVHKHILSGSQLTSPLTSLVHAWSPAEVFLAALEGGPEAPLRNPYTGASETFSSLVWLDAPQVCSVMLTGAEVSVLRLCTLILQQLAALLDPSHPRGADWCVLAVRVGLEQQLPHLELSGSRRLSPTIAVLTSWADAAPDTATVGALIRQLQEMGREDAAELLLSSAPLYHLTSRDTVSGALSHVLAPAPSPALSLSQSQSLDFAFSIPKEFLSSPKEEEVRNRLPISVSSDDNVGSKNKSRTLGESKRAFQRQSTISSSGSSLATTSSRRPDLLSTKASSSESQASSHKGWSLQESLFTSDDPGTPNKDDASQDSLPRLAHSERSVSPSLFTLEEAPPSPTAFSSIPATSQSPQVSPSFSAGKNDPLKIRIGGDAMNITVNLASNSTEAPKSTQCSLNSVKISSSYTILESGDKRAISSTKVSLLDFKSTAKVDLVQTATTSFEASTTTSIDSLPQE</sequence>
<dbReference type="SUPFAM" id="SSF47986">
    <property type="entry name" value="DEATH domain"/>
    <property type="match status" value="1"/>
</dbReference>
<dbReference type="SMART" id="SM00005">
    <property type="entry name" value="DEATH"/>
    <property type="match status" value="1"/>
</dbReference>
<dbReference type="InterPro" id="IPR011029">
    <property type="entry name" value="DEATH-like_dom_sf"/>
</dbReference>
<name>A0A8B7PJ43_HYAAZ</name>
<feature type="repeat" description="ANK" evidence="1">
    <location>
        <begin position="73"/>
        <end position="105"/>
    </location>
</feature>
<evidence type="ECO:0000313" key="4">
    <source>
        <dbReference type="Proteomes" id="UP000694843"/>
    </source>
</evidence>
<dbReference type="Pfam" id="PF12796">
    <property type="entry name" value="Ank_2"/>
    <property type="match status" value="1"/>
</dbReference>
<dbReference type="InterPro" id="IPR027417">
    <property type="entry name" value="P-loop_NTPase"/>
</dbReference>
<dbReference type="PANTHER" id="PTHR12449:SF18">
    <property type="entry name" value="DEATH DOMAIN-CONTAINING PROTEIN"/>
    <property type="match status" value="1"/>
</dbReference>
<evidence type="ECO:0000313" key="5">
    <source>
        <dbReference type="RefSeq" id="XP_018025366.1"/>
    </source>
</evidence>
<evidence type="ECO:0000256" key="1">
    <source>
        <dbReference type="PROSITE-ProRule" id="PRU00023"/>
    </source>
</evidence>
<keyword evidence="1" id="KW-0040">ANK repeat</keyword>
<dbReference type="InterPro" id="IPR036770">
    <property type="entry name" value="Ankyrin_rpt-contain_sf"/>
</dbReference>
<dbReference type="Gene3D" id="1.10.533.10">
    <property type="entry name" value="Death Domain, Fas"/>
    <property type="match status" value="1"/>
</dbReference>
<dbReference type="PROSITE" id="PS50297">
    <property type="entry name" value="ANK_REP_REGION"/>
    <property type="match status" value="2"/>
</dbReference>
<accession>A0A8B7PJ43</accession>
<dbReference type="SMART" id="SM00248">
    <property type="entry name" value="ANK"/>
    <property type="match status" value="2"/>
</dbReference>
<keyword evidence="4" id="KW-1185">Reference proteome</keyword>
<dbReference type="SUPFAM" id="SSF48403">
    <property type="entry name" value="Ankyrin repeat"/>
    <property type="match status" value="1"/>
</dbReference>
<keyword evidence="5" id="KW-0808">Transferase</keyword>
<dbReference type="PROSITE" id="PS50017">
    <property type="entry name" value="DEATH_DOMAIN"/>
    <property type="match status" value="1"/>
</dbReference>
<dbReference type="PROSITE" id="PS50088">
    <property type="entry name" value="ANK_REPEAT"/>
    <property type="match status" value="2"/>
</dbReference>
<dbReference type="KEGG" id="hazt:108680943"/>
<dbReference type="Gene3D" id="1.25.40.20">
    <property type="entry name" value="Ankyrin repeat-containing domain"/>
    <property type="match status" value="1"/>
</dbReference>
<dbReference type="InterPro" id="IPR039788">
    <property type="entry name" value="NOL4/NOL4L"/>
</dbReference>
<keyword evidence="5" id="KW-0418">Kinase</keyword>
<dbReference type="Gene3D" id="3.40.50.300">
    <property type="entry name" value="P-loop containing nucleotide triphosphate hydrolases"/>
    <property type="match status" value="1"/>
</dbReference>
<protein>
    <submittedName>
        <fullName evidence="5">Death-associated protein kinase dapk-1</fullName>
    </submittedName>
</protein>
<dbReference type="Proteomes" id="UP000694843">
    <property type="component" value="Unplaced"/>
</dbReference>
<feature type="compositionally biased region" description="Low complexity" evidence="2">
    <location>
        <begin position="792"/>
        <end position="804"/>
    </location>
</feature>
<evidence type="ECO:0000259" key="3">
    <source>
        <dbReference type="PROSITE" id="PS50017"/>
    </source>
</evidence>
<feature type="compositionally biased region" description="Polar residues" evidence="2">
    <location>
        <begin position="858"/>
        <end position="878"/>
    </location>
</feature>
<feature type="compositionally biased region" description="Polar residues" evidence="2">
    <location>
        <begin position="744"/>
        <end position="758"/>
    </location>
</feature>
<feature type="repeat" description="ANK" evidence="1">
    <location>
        <begin position="106"/>
        <end position="138"/>
    </location>
</feature>
<feature type="domain" description="Death" evidence="3">
    <location>
        <begin position="613"/>
        <end position="683"/>
    </location>
</feature>
<dbReference type="GeneID" id="108680943"/>
<dbReference type="SUPFAM" id="SSF52540">
    <property type="entry name" value="P-loop containing nucleoside triphosphate hydrolases"/>
    <property type="match status" value="1"/>
</dbReference>
<organism evidence="4 5">
    <name type="scientific">Hyalella azteca</name>
    <name type="common">Amphipod</name>
    <dbReference type="NCBI Taxonomy" id="294128"/>
    <lineage>
        <taxon>Eukaryota</taxon>
        <taxon>Metazoa</taxon>
        <taxon>Ecdysozoa</taxon>
        <taxon>Arthropoda</taxon>
        <taxon>Crustacea</taxon>
        <taxon>Multicrustacea</taxon>
        <taxon>Malacostraca</taxon>
        <taxon>Eumalacostraca</taxon>
        <taxon>Peracarida</taxon>
        <taxon>Amphipoda</taxon>
        <taxon>Senticaudata</taxon>
        <taxon>Talitrida</taxon>
        <taxon>Talitroidea</taxon>
        <taxon>Hyalellidae</taxon>
        <taxon>Hyalella</taxon>
    </lineage>
</organism>
<dbReference type="InterPro" id="IPR002110">
    <property type="entry name" value="Ankyrin_rpt"/>
</dbReference>
<dbReference type="AlphaFoldDB" id="A0A8B7PJ43"/>